<comment type="caution">
    <text evidence="3">The sequence shown here is derived from an EMBL/GenBank/DDBJ whole genome shotgun (WGS) entry which is preliminary data.</text>
</comment>
<dbReference type="AlphaFoldDB" id="V5G588"/>
<keyword evidence="4" id="KW-1185">Reference proteome</keyword>
<keyword evidence="2" id="KW-0812">Transmembrane</keyword>
<feature type="compositionally biased region" description="Basic and acidic residues" evidence="1">
    <location>
        <begin position="13"/>
        <end position="23"/>
    </location>
</feature>
<feature type="transmembrane region" description="Helical" evidence="2">
    <location>
        <begin position="48"/>
        <end position="74"/>
    </location>
</feature>
<feature type="region of interest" description="Disordered" evidence="1">
    <location>
        <begin position="1"/>
        <end position="23"/>
    </location>
</feature>
<organism evidence="3 4">
    <name type="scientific">Byssochlamys spectabilis (strain No. 5 / NBRC 109023)</name>
    <name type="common">Paecilomyces variotii</name>
    <dbReference type="NCBI Taxonomy" id="1356009"/>
    <lineage>
        <taxon>Eukaryota</taxon>
        <taxon>Fungi</taxon>
        <taxon>Dikarya</taxon>
        <taxon>Ascomycota</taxon>
        <taxon>Pezizomycotina</taxon>
        <taxon>Eurotiomycetes</taxon>
        <taxon>Eurotiomycetidae</taxon>
        <taxon>Eurotiales</taxon>
        <taxon>Thermoascaceae</taxon>
        <taxon>Paecilomyces</taxon>
    </lineage>
</organism>
<evidence type="ECO:0000256" key="1">
    <source>
        <dbReference type="SAM" id="MobiDB-lite"/>
    </source>
</evidence>
<evidence type="ECO:0000256" key="2">
    <source>
        <dbReference type="SAM" id="Phobius"/>
    </source>
</evidence>
<proteinExistence type="predicted"/>
<reference evidence="4" key="1">
    <citation type="journal article" date="2014" name="Genome Announc.">
        <title>Draft genome sequence of the formaldehyde-resistant fungus Byssochlamys spectabilis No. 5 (anamorph Paecilomyces variotii No. 5) (NBRC109023).</title>
        <authorList>
            <person name="Oka T."/>
            <person name="Ekino K."/>
            <person name="Fukuda K."/>
            <person name="Nomura Y."/>
        </authorList>
    </citation>
    <scope>NUCLEOTIDE SEQUENCE [LARGE SCALE GENOMIC DNA]</scope>
    <source>
        <strain evidence="4">No. 5 / NBRC 109023</strain>
    </source>
</reference>
<keyword evidence="2" id="KW-1133">Transmembrane helix</keyword>
<name>V5G588_BYSSN</name>
<sequence length="95" mass="9985">MLQAAATAPRELASIRDNNKNRVESNPGGELVLIVDEKCRRPFPERPGLALAGFGAIRFLLVLLGVVLVAFGAVSANTCGHRAETSSSPPFPGLS</sequence>
<evidence type="ECO:0000313" key="3">
    <source>
        <dbReference type="EMBL" id="GAD99628.1"/>
    </source>
</evidence>
<dbReference type="Proteomes" id="UP000018001">
    <property type="component" value="Unassembled WGS sequence"/>
</dbReference>
<protein>
    <submittedName>
        <fullName evidence="3">Uncharacterized protein</fullName>
    </submittedName>
</protein>
<dbReference type="HOGENOM" id="CLU_2372559_0_0_1"/>
<keyword evidence="2" id="KW-0472">Membrane</keyword>
<evidence type="ECO:0000313" key="4">
    <source>
        <dbReference type="Proteomes" id="UP000018001"/>
    </source>
</evidence>
<dbReference type="InParanoid" id="V5G588"/>
<accession>V5G588</accession>
<gene>
    <name evidence="3" type="ORF">PVAR5_8350</name>
</gene>
<dbReference type="EMBL" id="BAUL01000309">
    <property type="protein sequence ID" value="GAD99628.1"/>
    <property type="molecule type" value="Genomic_DNA"/>
</dbReference>